<reference evidence="3 4" key="1">
    <citation type="journal article" date="2011" name="Stand. Genomic Sci.">
        <title>Complete genome sequence of the filamentous gliding predatory bacterium Herpetosiphon aurantiacus type strain (114-95(T)).</title>
        <authorList>
            <person name="Kiss H."/>
            <person name="Nett M."/>
            <person name="Domin N."/>
            <person name="Martin K."/>
            <person name="Maresca J.A."/>
            <person name="Copeland A."/>
            <person name="Lapidus A."/>
            <person name="Lucas S."/>
            <person name="Berry K.W."/>
            <person name="Glavina Del Rio T."/>
            <person name="Dalin E."/>
            <person name="Tice H."/>
            <person name="Pitluck S."/>
            <person name="Richardson P."/>
            <person name="Bruce D."/>
            <person name="Goodwin L."/>
            <person name="Han C."/>
            <person name="Detter J.C."/>
            <person name="Schmutz J."/>
            <person name="Brettin T."/>
            <person name="Land M."/>
            <person name="Hauser L."/>
            <person name="Kyrpides N.C."/>
            <person name="Ivanova N."/>
            <person name="Goker M."/>
            <person name="Woyke T."/>
            <person name="Klenk H.P."/>
            <person name="Bryant D.A."/>
        </authorList>
    </citation>
    <scope>NUCLEOTIDE SEQUENCE [LARGE SCALE GENOMIC DNA]</scope>
    <source>
        <strain evidence="4">ATCC 23779 / DSM 785 / 114-95</strain>
    </source>
</reference>
<protein>
    <submittedName>
        <fullName evidence="3">Uncharacterized protein</fullName>
    </submittedName>
</protein>
<sequence length="154" mass="17557">MSNQPNYQSPTPPNNQPNYAQPYDPNLYQGQYPPQTLYGQNPYQAQYQPINYPYQVPNSIQANAKIDRQRSNIAFVVCIVTFILGGVFYSRNPQNSDAILSGFFWLFSSIAWVTAWCFSTKSKGYSVWLGLLSLLGLLGMLILMVIPNRNKLKY</sequence>
<keyword evidence="4" id="KW-1185">Reference proteome</keyword>
<dbReference type="Proteomes" id="UP000000787">
    <property type="component" value="Chromosome"/>
</dbReference>
<dbReference type="KEGG" id="hau:Haur_1764"/>
<evidence type="ECO:0000256" key="1">
    <source>
        <dbReference type="SAM" id="MobiDB-lite"/>
    </source>
</evidence>
<accession>A9B6U8</accession>
<dbReference type="BioCyc" id="HAUR316274:GHYA-1792-MONOMER"/>
<name>A9B6U8_HERA2</name>
<feature type="transmembrane region" description="Helical" evidence="2">
    <location>
        <begin position="98"/>
        <end position="118"/>
    </location>
</feature>
<evidence type="ECO:0000313" key="4">
    <source>
        <dbReference type="Proteomes" id="UP000000787"/>
    </source>
</evidence>
<proteinExistence type="predicted"/>
<organism evidence="3 4">
    <name type="scientific">Herpetosiphon aurantiacus (strain ATCC 23779 / DSM 785 / 114-95)</name>
    <dbReference type="NCBI Taxonomy" id="316274"/>
    <lineage>
        <taxon>Bacteria</taxon>
        <taxon>Bacillati</taxon>
        <taxon>Chloroflexota</taxon>
        <taxon>Chloroflexia</taxon>
        <taxon>Herpetosiphonales</taxon>
        <taxon>Herpetosiphonaceae</taxon>
        <taxon>Herpetosiphon</taxon>
    </lineage>
</organism>
<feature type="transmembrane region" description="Helical" evidence="2">
    <location>
        <begin position="125"/>
        <end position="146"/>
    </location>
</feature>
<keyword evidence="2" id="KW-0472">Membrane</keyword>
<gene>
    <name evidence="3" type="ordered locus">Haur_1764</name>
</gene>
<keyword evidence="2" id="KW-1133">Transmembrane helix</keyword>
<feature type="transmembrane region" description="Helical" evidence="2">
    <location>
        <begin position="73"/>
        <end position="92"/>
    </location>
</feature>
<evidence type="ECO:0000256" key="2">
    <source>
        <dbReference type="SAM" id="Phobius"/>
    </source>
</evidence>
<dbReference type="AlphaFoldDB" id="A9B6U8"/>
<dbReference type="InParanoid" id="A9B6U8"/>
<keyword evidence="2" id="KW-0812">Transmembrane</keyword>
<feature type="compositionally biased region" description="Low complexity" evidence="1">
    <location>
        <begin position="16"/>
        <end position="25"/>
    </location>
</feature>
<evidence type="ECO:0000313" key="3">
    <source>
        <dbReference type="EMBL" id="ABX04407.1"/>
    </source>
</evidence>
<dbReference type="EMBL" id="CP000875">
    <property type="protein sequence ID" value="ABX04407.1"/>
    <property type="molecule type" value="Genomic_DNA"/>
</dbReference>
<feature type="region of interest" description="Disordered" evidence="1">
    <location>
        <begin position="1"/>
        <end position="25"/>
    </location>
</feature>
<dbReference type="HOGENOM" id="CLU_1701843_0_0_0"/>